<protein>
    <submittedName>
        <fullName evidence="6">TetR family transcriptional regulator</fullName>
    </submittedName>
</protein>
<dbReference type="Proteomes" id="UP000320338">
    <property type="component" value="Unassembled WGS sequence"/>
</dbReference>
<dbReference type="InterPro" id="IPR050109">
    <property type="entry name" value="HTH-type_TetR-like_transc_reg"/>
</dbReference>
<dbReference type="InterPro" id="IPR001387">
    <property type="entry name" value="Cro/C1-type_HTH"/>
</dbReference>
<dbReference type="GO" id="GO:0000976">
    <property type="term" value="F:transcription cis-regulatory region binding"/>
    <property type="evidence" value="ECO:0007669"/>
    <property type="project" value="TreeGrafter"/>
</dbReference>
<reference evidence="6 7" key="1">
    <citation type="submission" date="2019-06" db="EMBL/GenBank/DDBJ databases">
        <title>Whole genome shotgun sequence of Pseudonocardia hydrocarbonoxydans NBRC 14498.</title>
        <authorList>
            <person name="Hosoyama A."/>
            <person name="Uohara A."/>
            <person name="Ohji S."/>
            <person name="Ichikawa N."/>
        </authorList>
    </citation>
    <scope>NUCLEOTIDE SEQUENCE [LARGE SCALE GENOMIC DNA]</scope>
    <source>
        <strain evidence="6 7">NBRC 14498</strain>
    </source>
</reference>
<evidence type="ECO:0000259" key="5">
    <source>
        <dbReference type="PROSITE" id="PS50977"/>
    </source>
</evidence>
<dbReference type="EMBL" id="BJNG01000017">
    <property type="protein sequence ID" value="GEC19990.1"/>
    <property type="molecule type" value="Genomic_DNA"/>
</dbReference>
<dbReference type="GO" id="GO:0003700">
    <property type="term" value="F:DNA-binding transcription factor activity"/>
    <property type="evidence" value="ECO:0007669"/>
    <property type="project" value="TreeGrafter"/>
</dbReference>
<evidence type="ECO:0000256" key="3">
    <source>
        <dbReference type="ARBA" id="ARBA00023163"/>
    </source>
</evidence>
<accession>A0A4Y3WPK1</accession>
<sequence length="190" mass="21358">MPRNRRPVPREEKREELLAAAAELFVVDGYEATSMTRLARRAGVTPNTLYWYFRDKDELLVAVADRFTDALLHEHASLTGRPLAAQLSWLIHRLRPVRHLVATMHGRVAVSDAVRTWHTGFHTTFEALFTRQLPGPIATDRRPAEIAVATFALEGAITHDLDDETTRQLCAVVADRLHHAATVATTPRPE</sequence>
<dbReference type="SUPFAM" id="SSF46689">
    <property type="entry name" value="Homeodomain-like"/>
    <property type="match status" value="1"/>
</dbReference>
<evidence type="ECO:0000256" key="4">
    <source>
        <dbReference type="PROSITE-ProRule" id="PRU00335"/>
    </source>
</evidence>
<name>A0A4Y3WPK1_9PSEU</name>
<dbReference type="RefSeq" id="WP_170183758.1">
    <property type="nucleotide sequence ID" value="NZ_BAAARZ010000102.1"/>
</dbReference>
<dbReference type="CDD" id="cd00093">
    <property type="entry name" value="HTH_XRE"/>
    <property type="match status" value="1"/>
</dbReference>
<dbReference type="FunFam" id="1.10.10.60:FF:000141">
    <property type="entry name" value="TetR family transcriptional regulator"/>
    <property type="match status" value="1"/>
</dbReference>
<keyword evidence="7" id="KW-1185">Reference proteome</keyword>
<dbReference type="Gene3D" id="1.10.357.10">
    <property type="entry name" value="Tetracycline Repressor, domain 2"/>
    <property type="match status" value="1"/>
</dbReference>
<dbReference type="PROSITE" id="PS50977">
    <property type="entry name" value="HTH_TETR_2"/>
    <property type="match status" value="1"/>
</dbReference>
<dbReference type="PRINTS" id="PR00455">
    <property type="entry name" value="HTHTETR"/>
</dbReference>
<dbReference type="InterPro" id="IPR001647">
    <property type="entry name" value="HTH_TetR"/>
</dbReference>
<keyword evidence="3" id="KW-0804">Transcription</keyword>
<feature type="domain" description="HTH tetR-type" evidence="5">
    <location>
        <begin position="11"/>
        <end position="71"/>
    </location>
</feature>
<evidence type="ECO:0000313" key="7">
    <source>
        <dbReference type="Proteomes" id="UP000320338"/>
    </source>
</evidence>
<proteinExistence type="predicted"/>
<dbReference type="Pfam" id="PF00440">
    <property type="entry name" value="TetR_N"/>
    <property type="match status" value="1"/>
</dbReference>
<dbReference type="AlphaFoldDB" id="A0A4Y3WPK1"/>
<keyword evidence="1" id="KW-0805">Transcription regulation</keyword>
<feature type="DNA-binding region" description="H-T-H motif" evidence="4">
    <location>
        <begin position="34"/>
        <end position="53"/>
    </location>
</feature>
<evidence type="ECO:0000256" key="1">
    <source>
        <dbReference type="ARBA" id="ARBA00023015"/>
    </source>
</evidence>
<dbReference type="PANTHER" id="PTHR30055">
    <property type="entry name" value="HTH-TYPE TRANSCRIPTIONAL REGULATOR RUTR"/>
    <property type="match status" value="1"/>
</dbReference>
<dbReference type="PANTHER" id="PTHR30055:SF226">
    <property type="entry name" value="HTH-TYPE TRANSCRIPTIONAL REGULATOR PKSA"/>
    <property type="match status" value="1"/>
</dbReference>
<evidence type="ECO:0000256" key="2">
    <source>
        <dbReference type="ARBA" id="ARBA00023125"/>
    </source>
</evidence>
<comment type="caution">
    <text evidence="6">The sequence shown here is derived from an EMBL/GenBank/DDBJ whole genome shotgun (WGS) entry which is preliminary data.</text>
</comment>
<organism evidence="6 7">
    <name type="scientific">Pseudonocardia hydrocarbonoxydans</name>
    <dbReference type="NCBI Taxonomy" id="76726"/>
    <lineage>
        <taxon>Bacteria</taxon>
        <taxon>Bacillati</taxon>
        <taxon>Actinomycetota</taxon>
        <taxon>Actinomycetes</taxon>
        <taxon>Pseudonocardiales</taxon>
        <taxon>Pseudonocardiaceae</taxon>
        <taxon>Pseudonocardia</taxon>
    </lineage>
</organism>
<dbReference type="InterPro" id="IPR009057">
    <property type="entry name" value="Homeodomain-like_sf"/>
</dbReference>
<dbReference type="GO" id="GO:0045892">
    <property type="term" value="P:negative regulation of DNA-templated transcription"/>
    <property type="evidence" value="ECO:0007669"/>
    <property type="project" value="UniProtKB-ARBA"/>
</dbReference>
<gene>
    <name evidence="6" type="ORF">PHY01_22730</name>
</gene>
<evidence type="ECO:0000313" key="6">
    <source>
        <dbReference type="EMBL" id="GEC19990.1"/>
    </source>
</evidence>
<keyword evidence="2 4" id="KW-0238">DNA-binding</keyword>